<proteinExistence type="predicted"/>
<dbReference type="CDD" id="cd12797">
    <property type="entry name" value="M23_peptidase"/>
    <property type="match status" value="1"/>
</dbReference>
<dbReference type="Gene3D" id="2.70.70.10">
    <property type="entry name" value="Glucose Permease (Domain IIA)"/>
    <property type="match status" value="1"/>
</dbReference>
<organism evidence="9 10">
    <name type="scientific">Methylobacterium soli</name>
    <dbReference type="NCBI Taxonomy" id="553447"/>
    <lineage>
        <taxon>Bacteria</taxon>
        <taxon>Pseudomonadati</taxon>
        <taxon>Pseudomonadota</taxon>
        <taxon>Alphaproteobacteria</taxon>
        <taxon>Hyphomicrobiales</taxon>
        <taxon>Methylobacteriaceae</taxon>
        <taxon>Methylobacterium</taxon>
    </lineage>
</organism>
<protein>
    <submittedName>
        <fullName evidence="9">M23 family metallopeptidase</fullName>
    </submittedName>
</protein>
<evidence type="ECO:0000256" key="4">
    <source>
        <dbReference type="ARBA" id="ARBA00022801"/>
    </source>
</evidence>
<evidence type="ECO:0000256" key="1">
    <source>
        <dbReference type="ARBA" id="ARBA00001947"/>
    </source>
</evidence>
<accession>A0A6L3SR62</accession>
<name>A0A6L3SR62_9HYPH</name>
<dbReference type="PANTHER" id="PTHR21666">
    <property type="entry name" value="PEPTIDASE-RELATED"/>
    <property type="match status" value="1"/>
</dbReference>
<keyword evidence="4" id="KW-0378">Hydrolase</keyword>
<evidence type="ECO:0000256" key="6">
    <source>
        <dbReference type="ARBA" id="ARBA00023049"/>
    </source>
</evidence>
<keyword evidence="5" id="KW-0862">Zinc</keyword>
<dbReference type="Gene3D" id="3.10.450.350">
    <property type="match status" value="1"/>
</dbReference>
<feature type="domain" description="M23ase beta-sheet core" evidence="8">
    <location>
        <begin position="513"/>
        <end position="610"/>
    </location>
</feature>
<keyword evidence="7" id="KW-0812">Transmembrane</keyword>
<keyword evidence="2" id="KW-0645">Protease</keyword>
<dbReference type="Proteomes" id="UP000474159">
    <property type="component" value="Unassembled WGS sequence"/>
</dbReference>
<dbReference type="Pfam" id="PF01551">
    <property type="entry name" value="Peptidase_M23"/>
    <property type="match status" value="1"/>
</dbReference>
<reference evidence="9 10" key="1">
    <citation type="submission" date="2019-09" db="EMBL/GenBank/DDBJ databases">
        <title>YIM 48816 draft genome.</title>
        <authorList>
            <person name="Jiang L."/>
        </authorList>
    </citation>
    <scope>NUCLEOTIDE SEQUENCE [LARGE SCALE GENOMIC DNA]</scope>
    <source>
        <strain evidence="9 10">YIM 48816</strain>
    </source>
</reference>
<dbReference type="AlphaFoldDB" id="A0A6L3SR62"/>
<feature type="transmembrane region" description="Helical" evidence="7">
    <location>
        <begin position="37"/>
        <end position="60"/>
    </location>
</feature>
<dbReference type="OrthoDB" id="9805070at2"/>
<dbReference type="GO" id="GO:0046872">
    <property type="term" value="F:metal ion binding"/>
    <property type="evidence" value="ECO:0007669"/>
    <property type="project" value="UniProtKB-KW"/>
</dbReference>
<keyword evidence="7" id="KW-0472">Membrane</keyword>
<dbReference type="InterPro" id="IPR011055">
    <property type="entry name" value="Dup_hybrid_motif"/>
</dbReference>
<dbReference type="InterPro" id="IPR016047">
    <property type="entry name" value="M23ase_b-sheet_dom"/>
</dbReference>
<evidence type="ECO:0000256" key="7">
    <source>
        <dbReference type="SAM" id="Phobius"/>
    </source>
</evidence>
<gene>
    <name evidence="9" type="ORF">F6X53_25850</name>
</gene>
<comment type="caution">
    <text evidence="9">The sequence shown here is derived from an EMBL/GenBank/DDBJ whole genome shotgun (WGS) entry which is preliminary data.</text>
</comment>
<keyword evidence="7" id="KW-1133">Transmembrane helix</keyword>
<keyword evidence="6" id="KW-0482">Metalloprotease</keyword>
<evidence type="ECO:0000313" key="9">
    <source>
        <dbReference type="EMBL" id="KAB1074514.1"/>
    </source>
</evidence>
<dbReference type="GO" id="GO:0006508">
    <property type="term" value="P:proteolysis"/>
    <property type="evidence" value="ECO:0007669"/>
    <property type="project" value="UniProtKB-KW"/>
</dbReference>
<dbReference type="SUPFAM" id="SSF51261">
    <property type="entry name" value="Duplicated hybrid motif"/>
    <property type="match status" value="1"/>
</dbReference>
<keyword evidence="3" id="KW-0479">Metal-binding</keyword>
<dbReference type="PANTHER" id="PTHR21666:SF288">
    <property type="entry name" value="CELL DIVISION PROTEIN YTFB"/>
    <property type="match status" value="1"/>
</dbReference>
<evidence type="ECO:0000313" key="10">
    <source>
        <dbReference type="Proteomes" id="UP000474159"/>
    </source>
</evidence>
<evidence type="ECO:0000256" key="5">
    <source>
        <dbReference type="ARBA" id="ARBA00022833"/>
    </source>
</evidence>
<sequence length="652" mass="68787">MPRHDRPSLSTRSIVDADPLFPESEGALGRHHVSLRWLGASVLIGTVGAALMASALFLSLDGSSTAPALSAPRAVHALNAAGEDEGPDAKPRGDRLVRDAMIASDKDSFSARVTQEAGDHEVVKVRPFVRLATSLAAAIGPEAGEIPRFDPVRLFARADDAERPSEPAADPSDAEVTIARADLSEDAAAEAMPAMSDDEVTALVEEERRRAAVTGRALALPFASQSLLARTLGAARPDAADAAIAAGAETDPFRAIEVHVIPENVTAISKADSAAALIAQRDLTLKRGETLAAALAASGAGEGVAQAVVGVLSEHARTGLSEGQHLRLLFAPGPEPGEPRQLRRVTLYGPEGIEEIAAAKDRGGFVSVAPPPRTTARAPSEADDAQGATRLYESLYATILRNGLPPALAEDLVGIFGFGIDFQRAVAPDDRLELLFSPAEDANDRPDVLYASLVLGGETHRAYRFEAPRTGAVAYYDERGGSLRKFLLRKPIADGRITSPFGTRYHPILGYAKFHNGVDWANKAGTPILATGDGKVVSAGPRGGYGNRIEIQHANGYDTAYNHMFRFAKGIAAGQRVHQGQVIGYVGSTGLSTGPHVHYEVSINGHFVDPMKIRLPDGHGLDGPALAAFQRQEEQANTLRRHATLASSSGSL</sequence>
<dbReference type="EMBL" id="VZZK01000037">
    <property type="protein sequence ID" value="KAB1074514.1"/>
    <property type="molecule type" value="Genomic_DNA"/>
</dbReference>
<evidence type="ECO:0000256" key="3">
    <source>
        <dbReference type="ARBA" id="ARBA00022723"/>
    </source>
</evidence>
<evidence type="ECO:0000259" key="8">
    <source>
        <dbReference type="Pfam" id="PF01551"/>
    </source>
</evidence>
<comment type="cofactor">
    <cofactor evidence="1">
        <name>Zn(2+)</name>
        <dbReference type="ChEBI" id="CHEBI:29105"/>
    </cofactor>
</comment>
<dbReference type="InterPro" id="IPR050570">
    <property type="entry name" value="Cell_wall_metabolism_enzyme"/>
</dbReference>
<dbReference type="RefSeq" id="WP_151003752.1">
    <property type="nucleotide sequence ID" value="NZ_BPQY01000572.1"/>
</dbReference>
<keyword evidence="10" id="KW-1185">Reference proteome</keyword>
<evidence type="ECO:0000256" key="2">
    <source>
        <dbReference type="ARBA" id="ARBA00022670"/>
    </source>
</evidence>
<dbReference type="GO" id="GO:0004222">
    <property type="term" value="F:metalloendopeptidase activity"/>
    <property type="evidence" value="ECO:0007669"/>
    <property type="project" value="TreeGrafter"/>
</dbReference>